<dbReference type="PROSITE" id="PS00022">
    <property type="entry name" value="EGF_1"/>
    <property type="match status" value="1"/>
</dbReference>
<evidence type="ECO:0000256" key="1">
    <source>
        <dbReference type="ARBA" id="ARBA00023180"/>
    </source>
</evidence>
<keyword evidence="6" id="KW-1185">Reference proteome</keyword>
<accession>A0A6G0XYJ1</accession>
<organism evidence="5 6">
    <name type="scientific">Aphanomyces euteiches</name>
    <dbReference type="NCBI Taxonomy" id="100861"/>
    <lineage>
        <taxon>Eukaryota</taxon>
        <taxon>Sar</taxon>
        <taxon>Stramenopiles</taxon>
        <taxon>Oomycota</taxon>
        <taxon>Saprolegniomycetes</taxon>
        <taxon>Saprolegniales</taxon>
        <taxon>Verrucalvaceae</taxon>
        <taxon>Aphanomyces</taxon>
    </lineage>
</organism>
<dbReference type="Proteomes" id="UP000481153">
    <property type="component" value="Unassembled WGS sequence"/>
</dbReference>
<feature type="compositionally biased region" description="Low complexity" evidence="2">
    <location>
        <begin position="302"/>
        <end position="463"/>
    </location>
</feature>
<comment type="caution">
    <text evidence="5">The sequence shown here is derived from an EMBL/GenBank/DDBJ whole genome shotgun (WGS) entry which is preliminary data.</text>
</comment>
<feature type="region of interest" description="Disordered" evidence="2">
    <location>
        <begin position="302"/>
        <end position="467"/>
    </location>
</feature>
<evidence type="ECO:0000313" key="5">
    <source>
        <dbReference type="EMBL" id="KAF0745692.1"/>
    </source>
</evidence>
<dbReference type="SMART" id="SM00181">
    <property type="entry name" value="EGF"/>
    <property type="match status" value="2"/>
</dbReference>
<dbReference type="PROSITE" id="PS51257">
    <property type="entry name" value="PROKAR_LIPOPROTEIN"/>
    <property type="match status" value="1"/>
</dbReference>
<dbReference type="AlphaFoldDB" id="A0A6G0XYJ1"/>
<dbReference type="PROSITE" id="PS01186">
    <property type="entry name" value="EGF_2"/>
    <property type="match status" value="1"/>
</dbReference>
<evidence type="ECO:0000259" key="3">
    <source>
        <dbReference type="PROSITE" id="PS00022"/>
    </source>
</evidence>
<dbReference type="FunFam" id="2.10.25.10:FF:000001">
    <property type="entry name" value="Tenascin C"/>
    <property type="match status" value="1"/>
</dbReference>
<evidence type="ECO:0000313" key="6">
    <source>
        <dbReference type="Proteomes" id="UP000481153"/>
    </source>
</evidence>
<sequence>MEAQKALLMYNAMSDVLATLACACGSGASTACFNATTTGTLVAESKIFCGLNSTVDTGFASAIVANSCPAPVSSIRRRRRLVDSTSDTSTVAWSVFPLGTSFHKASKPQQSGVVASFTVFPLSPVCGSSELSPLVVTSAQGVVYGQLLGPGQGFNVTSGQATSVQLCLSLSANVHNWSSLFDTVDVASYQGGVFAPLNLLSFLPSTSDQLCFAPTQNGTYFPIQRASAAAATTTAACSPACATNSSICVYNMTAQSAQCLCRCGFSGSTCATTCLNQCSYQGVCTDGVCTCNAGYTGADCSAASTPAPTTTTPAPTTAAPTTTSTPTTTSATTSSPTPTPTSASTTSPTPSPTTPSSGATPTTSAAQTPVPTNSSTSSSSSNSSRASSPPNVVLIPSPSSSSSIAPTVSTPKPPTSSAGNSTSSSDTTITTPLPTTATPGSVDPTTATPETTAAPATTSPAPTKSDGHTLHKSLVEVLVASVLLLVVLL</sequence>
<dbReference type="Gene3D" id="2.10.25.10">
    <property type="entry name" value="Laminin"/>
    <property type="match status" value="1"/>
</dbReference>
<reference evidence="5 6" key="1">
    <citation type="submission" date="2019-07" db="EMBL/GenBank/DDBJ databases">
        <title>Genomics analysis of Aphanomyces spp. identifies a new class of oomycete effector associated with host adaptation.</title>
        <authorList>
            <person name="Gaulin E."/>
        </authorList>
    </citation>
    <scope>NUCLEOTIDE SEQUENCE [LARGE SCALE GENOMIC DNA]</scope>
    <source>
        <strain evidence="5 6">ATCC 201684</strain>
    </source>
</reference>
<evidence type="ECO:0000259" key="4">
    <source>
        <dbReference type="PROSITE" id="PS01186"/>
    </source>
</evidence>
<dbReference type="EMBL" id="VJMJ01000001">
    <property type="protein sequence ID" value="KAF0745692.1"/>
    <property type="molecule type" value="Genomic_DNA"/>
</dbReference>
<proteinExistence type="predicted"/>
<protein>
    <recommendedName>
        <fullName evidence="3 4">EGF-like domain-containing protein</fullName>
    </recommendedName>
</protein>
<feature type="domain" description="EGF-like" evidence="3 4">
    <location>
        <begin position="289"/>
        <end position="300"/>
    </location>
</feature>
<dbReference type="InterPro" id="IPR000742">
    <property type="entry name" value="EGF"/>
</dbReference>
<keyword evidence="1" id="KW-0325">Glycoprotein</keyword>
<evidence type="ECO:0000256" key="2">
    <source>
        <dbReference type="SAM" id="MobiDB-lite"/>
    </source>
</evidence>
<name>A0A6G0XYJ1_9STRA</name>
<dbReference type="Pfam" id="PF23106">
    <property type="entry name" value="EGF_Teneurin"/>
    <property type="match status" value="1"/>
</dbReference>
<dbReference type="VEuPathDB" id="FungiDB:AeMF1_001376"/>
<gene>
    <name evidence="5" type="ORF">Ae201684_000143</name>
</gene>